<dbReference type="InterPro" id="IPR008547">
    <property type="entry name" value="DUF829_TMEM53"/>
</dbReference>
<proteinExistence type="predicted"/>
<protein>
    <submittedName>
        <fullName evidence="1">Uncharacterized protein</fullName>
    </submittedName>
</protein>
<sequence length="476" mass="53212">MWPGCGGRFYWAPESAPSAGQARGVAVLFAWVWSDEAQLRPFVELYSSLGWRCLVCHPDLVALYLSEKATSLATGVINELVKELRVKPVPTVLASFSGGSKGCMYKVIQLLDGICEGDATMKDYRLVRNCICGQIYDSSPVDFVSDVGTQFLQKPAVGNSSQSAILRSWIAKALASGMDTLFPSRIEAQRAEYWHTLYSAAGLGPVLIFCSEDDNLAPCHIICGFARRLIELGTEVKLMKWSESQHVGHYNSHETEYRTAVDDMLKKALVTFCHRSQLYDSNMAGDQEYKIAHSVCSLHNAAANSNESLRRVANSPSDHFFLPSSKDHDESREPGSLIEDQRRHISHPPCMEPKGVLGQILYDVCVPKNVEGWDIKPTVSPNGRPTFASARQLGPFNPIRPCWDGQAGSQLLDFLTGASCWMFLRRKTKKESNNFLNFLHVPRQIEYEPVCSGQRWQHPMLFLNSKAFSDEVFVLY</sequence>
<evidence type="ECO:0000313" key="1">
    <source>
        <dbReference type="EMBL" id="OQU76046.1"/>
    </source>
</evidence>
<accession>A0A1W0VRZ0</accession>
<dbReference type="Pfam" id="PF05705">
    <property type="entry name" value="DUF829"/>
    <property type="match status" value="1"/>
</dbReference>
<dbReference type="EMBL" id="CM000769">
    <property type="protein sequence ID" value="OQU76046.1"/>
    <property type="molecule type" value="Genomic_DNA"/>
</dbReference>
<dbReference type="FunCoup" id="A0A1W0VRZ0">
    <property type="interactions" value="1253"/>
</dbReference>
<dbReference type="AlphaFoldDB" id="A0A1W0VRZ0"/>
<dbReference type="InterPro" id="IPR029058">
    <property type="entry name" value="AB_hydrolase_fold"/>
</dbReference>
<dbReference type="ExpressionAtlas" id="A0A1W0VRZ0">
    <property type="expression patterns" value="baseline and differential"/>
</dbReference>
<keyword evidence="2" id="KW-1185">Reference proteome</keyword>
<reference evidence="1 2" key="1">
    <citation type="journal article" date="2009" name="Nature">
        <title>The Sorghum bicolor genome and the diversification of grasses.</title>
        <authorList>
            <person name="Paterson A.H."/>
            <person name="Bowers J.E."/>
            <person name="Bruggmann R."/>
            <person name="Dubchak I."/>
            <person name="Grimwood J."/>
            <person name="Gundlach H."/>
            <person name="Haberer G."/>
            <person name="Hellsten U."/>
            <person name="Mitros T."/>
            <person name="Poliakov A."/>
            <person name="Schmutz J."/>
            <person name="Spannagl M."/>
            <person name="Tang H."/>
            <person name="Wang X."/>
            <person name="Wicker T."/>
            <person name="Bharti A.K."/>
            <person name="Chapman J."/>
            <person name="Feltus F.A."/>
            <person name="Gowik U."/>
            <person name="Grigoriev I.V."/>
            <person name="Lyons E."/>
            <person name="Maher C.A."/>
            <person name="Martis M."/>
            <person name="Narechania A."/>
            <person name="Otillar R.P."/>
            <person name="Penning B.W."/>
            <person name="Salamov A.A."/>
            <person name="Wang Y."/>
            <person name="Zhang L."/>
            <person name="Carpita N.C."/>
            <person name="Freeling M."/>
            <person name="Gingle A.R."/>
            <person name="Hash C.T."/>
            <person name="Keller B."/>
            <person name="Klein P."/>
            <person name="Kresovich S."/>
            <person name="McCann M.C."/>
            <person name="Ming R."/>
            <person name="Peterson D.G."/>
            <person name="Mehboob-ur-Rahman"/>
            <person name="Ware D."/>
            <person name="Westhoff P."/>
            <person name="Mayer K.F."/>
            <person name="Messing J."/>
            <person name="Rokhsar D.S."/>
        </authorList>
    </citation>
    <scope>NUCLEOTIDE SEQUENCE [LARGE SCALE GENOMIC DNA]</scope>
    <source>
        <strain evidence="2">cv. BTx623</strain>
    </source>
</reference>
<name>A0A1W0VRZ0_SORBI</name>
<dbReference type="Gramene" id="OQU76046">
    <property type="protein sequence ID" value="OQU76046"/>
    <property type="gene ID" value="SORBI_3010G082700"/>
</dbReference>
<dbReference type="SUPFAM" id="SSF53474">
    <property type="entry name" value="alpha/beta-Hydrolases"/>
    <property type="match status" value="1"/>
</dbReference>
<dbReference type="Gene3D" id="3.40.50.1820">
    <property type="entry name" value="alpha/beta hydrolase"/>
    <property type="match status" value="1"/>
</dbReference>
<reference evidence="2" key="2">
    <citation type="journal article" date="2018" name="Plant J.">
        <title>The Sorghum bicolor reference genome: improved assembly, gene annotations, a transcriptome atlas, and signatures of genome organization.</title>
        <authorList>
            <person name="McCormick R.F."/>
            <person name="Truong S.K."/>
            <person name="Sreedasyam A."/>
            <person name="Jenkins J."/>
            <person name="Shu S."/>
            <person name="Sims D."/>
            <person name="Kennedy M."/>
            <person name="Amirebrahimi M."/>
            <person name="Weers B.D."/>
            <person name="McKinley B."/>
            <person name="Mattison A."/>
            <person name="Morishige D.T."/>
            <person name="Grimwood J."/>
            <person name="Schmutz J."/>
            <person name="Mullet J.E."/>
        </authorList>
    </citation>
    <scope>NUCLEOTIDE SEQUENCE [LARGE SCALE GENOMIC DNA]</scope>
    <source>
        <strain evidence="2">cv. BTx623</strain>
    </source>
</reference>
<gene>
    <name evidence="1" type="ORF">SORBI_3010G082700</name>
</gene>
<dbReference type="PANTHER" id="PTHR12265">
    <property type="entry name" value="TRANSMEMBRANE PROTEIN 53"/>
    <property type="match status" value="1"/>
</dbReference>
<dbReference type="Proteomes" id="UP000000768">
    <property type="component" value="Chromosome 10"/>
</dbReference>
<organism evidence="1 2">
    <name type="scientific">Sorghum bicolor</name>
    <name type="common">Sorghum</name>
    <name type="synonym">Sorghum vulgare</name>
    <dbReference type="NCBI Taxonomy" id="4558"/>
    <lineage>
        <taxon>Eukaryota</taxon>
        <taxon>Viridiplantae</taxon>
        <taxon>Streptophyta</taxon>
        <taxon>Embryophyta</taxon>
        <taxon>Tracheophyta</taxon>
        <taxon>Spermatophyta</taxon>
        <taxon>Magnoliopsida</taxon>
        <taxon>Liliopsida</taxon>
        <taxon>Poales</taxon>
        <taxon>Poaceae</taxon>
        <taxon>PACMAD clade</taxon>
        <taxon>Panicoideae</taxon>
        <taxon>Andropogonodae</taxon>
        <taxon>Andropogoneae</taxon>
        <taxon>Sorghinae</taxon>
        <taxon>Sorghum</taxon>
    </lineage>
</organism>
<dbReference type="InParanoid" id="A0A1W0VRZ0"/>
<dbReference type="PANTHER" id="PTHR12265:SF13">
    <property type="entry name" value="OS06G0213400 PROTEIN"/>
    <property type="match status" value="1"/>
</dbReference>
<evidence type="ECO:0000313" key="2">
    <source>
        <dbReference type="Proteomes" id="UP000000768"/>
    </source>
</evidence>